<gene>
    <name evidence="1" type="ORF">ColSpa_01490</name>
</gene>
<organism evidence="1 2">
    <name type="scientific">Colletotrichum spaethianum</name>
    <dbReference type="NCBI Taxonomy" id="700344"/>
    <lineage>
        <taxon>Eukaryota</taxon>
        <taxon>Fungi</taxon>
        <taxon>Dikarya</taxon>
        <taxon>Ascomycota</taxon>
        <taxon>Pezizomycotina</taxon>
        <taxon>Sordariomycetes</taxon>
        <taxon>Hypocreomycetidae</taxon>
        <taxon>Glomerellales</taxon>
        <taxon>Glomerellaceae</taxon>
        <taxon>Colletotrichum</taxon>
        <taxon>Colletotrichum spaethianum species complex</taxon>
    </lineage>
</organism>
<dbReference type="AlphaFoldDB" id="A0AA37L7A9"/>
<evidence type="ECO:0000313" key="1">
    <source>
        <dbReference type="EMBL" id="GKT41309.1"/>
    </source>
</evidence>
<sequence length="175" mass="19653">MTPAELTCDLPSPLELWDSKDSNEYFEASRTLEIDGSRRISSVKLCVDALMRETWGGTGSFPFQDINGSDLQLLIFALNGMVLSANLMGLLPASAHALLRATSRWENMWESIRSRMDPAAFEKIGMARYNSELCWAARTIIRVAISGDKSSAYMQKVGHDSLVQLHEFVRQYRDS</sequence>
<evidence type="ECO:0000313" key="2">
    <source>
        <dbReference type="Proteomes" id="UP001055115"/>
    </source>
</evidence>
<accession>A0AA37L7A9</accession>
<keyword evidence="2" id="KW-1185">Reference proteome</keyword>
<dbReference type="EMBL" id="BQXU01000002">
    <property type="protein sequence ID" value="GKT41309.1"/>
    <property type="molecule type" value="Genomic_DNA"/>
</dbReference>
<name>A0AA37L7A9_9PEZI</name>
<reference evidence="1 2" key="1">
    <citation type="submission" date="2022-03" db="EMBL/GenBank/DDBJ databases">
        <title>Genome data of Colletotrichum spp.</title>
        <authorList>
            <person name="Utami Y.D."/>
            <person name="Hiruma K."/>
        </authorList>
    </citation>
    <scope>NUCLEOTIDE SEQUENCE [LARGE SCALE GENOMIC DNA]</scope>
    <source>
        <strain evidence="1 2">MAFF 239500</strain>
    </source>
</reference>
<dbReference type="GeneID" id="73322292"/>
<comment type="caution">
    <text evidence="1">The sequence shown here is derived from an EMBL/GenBank/DDBJ whole genome shotgun (WGS) entry which is preliminary data.</text>
</comment>
<dbReference type="Proteomes" id="UP001055115">
    <property type="component" value="Unassembled WGS sequence"/>
</dbReference>
<proteinExistence type="predicted"/>
<dbReference type="RefSeq" id="XP_049123659.1">
    <property type="nucleotide sequence ID" value="XM_049267702.1"/>
</dbReference>
<protein>
    <submittedName>
        <fullName evidence="1">Uncharacterized protein</fullName>
    </submittedName>
</protein>